<name>A0A381XMX7_9ZZZZ</name>
<dbReference type="SUPFAM" id="SSF51735">
    <property type="entry name" value="NAD(P)-binding Rossmann-fold domains"/>
    <property type="match status" value="1"/>
</dbReference>
<dbReference type="Pfam" id="PF00106">
    <property type="entry name" value="adh_short"/>
    <property type="match status" value="1"/>
</dbReference>
<dbReference type="InterPro" id="IPR036291">
    <property type="entry name" value="NAD(P)-bd_dom_sf"/>
</dbReference>
<evidence type="ECO:0000256" key="2">
    <source>
        <dbReference type="ARBA" id="ARBA00023002"/>
    </source>
</evidence>
<dbReference type="PRINTS" id="PR00081">
    <property type="entry name" value="GDHRDH"/>
</dbReference>
<dbReference type="Gene3D" id="3.40.50.720">
    <property type="entry name" value="NAD(P)-binding Rossmann-like Domain"/>
    <property type="match status" value="1"/>
</dbReference>
<proteinExistence type="inferred from homology"/>
<keyword evidence="2" id="KW-0560">Oxidoreductase</keyword>
<organism evidence="3">
    <name type="scientific">marine metagenome</name>
    <dbReference type="NCBI Taxonomy" id="408172"/>
    <lineage>
        <taxon>unclassified sequences</taxon>
        <taxon>metagenomes</taxon>
        <taxon>ecological metagenomes</taxon>
    </lineage>
</organism>
<dbReference type="GO" id="GO:0016491">
    <property type="term" value="F:oxidoreductase activity"/>
    <property type="evidence" value="ECO:0007669"/>
    <property type="project" value="UniProtKB-KW"/>
</dbReference>
<comment type="similarity">
    <text evidence="1">Belongs to the short-chain dehydrogenases/reductases (SDR) family.</text>
</comment>
<feature type="non-terminal residue" evidence="3">
    <location>
        <position position="94"/>
    </location>
</feature>
<protein>
    <submittedName>
        <fullName evidence="3">Uncharacterized protein</fullName>
    </submittedName>
</protein>
<dbReference type="InterPro" id="IPR002347">
    <property type="entry name" value="SDR_fam"/>
</dbReference>
<dbReference type="AlphaFoldDB" id="A0A381XMX7"/>
<sequence length="94" mass="9991">VVQKVLITAGATGIGRAMADSFSSQGSEVWVADVDEVALDTCPKEWRRDQLDVTDEKAISKLFSQLLAEWGELNVLCANAGIAGPTAPVEETSL</sequence>
<evidence type="ECO:0000256" key="1">
    <source>
        <dbReference type="ARBA" id="ARBA00006484"/>
    </source>
</evidence>
<gene>
    <name evidence="3" type="ORF">METZ01_LOCUS118980</name>
</gene>
<dbReference type="CDD" id="cd05233">
    <property type="entry name" value="SDR_c"/>
    <property type="match status" value="1"/>
</dbReference>
<dbReference type="PANTHER" id="PTHR43669">
    <property type="entry name" value="5-KETO-D-GLUCONATE 5-REDUCTASE"/>
    <property type="match status" value="1"/>
</dbReference>
<feature type="non-terminal residue" evidence="3">
    <location>
        <position position="1"/>
    </location>
</feature>
<accession>A0A381XMX7</accession>
<dbReference type="PANTHER" id="PTHR43669:SF3">
    <property type="entry name" value="ALCOHOL DEHYDROGENASE, PUTATIVE (AFU_ORTHOLOGUE AFUA_3G03445)-RELATED"/>
    <property type="match status" value="1"/>
</dbReference>
<reference evidence="3" key="1">
    <citation type="submission" date="2018-05" db="EMBL/GenBank/DDBJ databases">
        <authorList>
            <person name="Lanie J.A."/>
            <person name="Ng W.-L."/>
            <person name="Kazmierczak K.M."/>
            <person name="Andrzejewski T.M."/>
            <person name="Davidsen T.M."/>
            <person name="Wayne K.J."/>
            <person name="Tettelin H."/>
            <person name="Glass J.I."/>
            <person name="Rusch D."/>
            <person name="Podicherti R."/>
            <person name="Tsui H.-C.T."/>
            <person name="Winkler M.E."/>
        </authorList>
    </citation>
    <scope>NUCLEOTIDE SEQUENCE</scope>
</reference>
<dbReference type="EMBL" id="UINC01015759">
    <property type="protein sequence ID" value="SVA66126.1"/>
    <property type="molecule type" value="Genomic_DNA"/>
</dbReference>
<evidence type="ECO:0000313" key="3">
    <source>
        <dbReference type="EMBL" id="SVA66126.1"/>
    </source>
</evidence>